<accession>A0ABQ7K4F7</accession>
<dbReference type="Proteomes" id="UP001194696">
    <property type="component" value="Unassembled WGS sequence"/>
</dbReference>
<evidence type="ECO:0000256" key="1">
    <source>
        <dbReference type="SAM" id="MobiDB-lite"/>
    </source>
</evidence>
<name>A0ABQ7K4F7_9FUNG</name>
<protein>
    <submittedName>
        <fullName evidence="2">Uncharacterized protein</fullName>
    </submittedName>
</protein>
<reference evidence="2 3" key="1">
    <citation type="journal article" date="2020" name="Fungal Divers.">
        <title>Resolving the Mortierellaceae phylogeny through synthesis of multi-gene phylogenetics and phylogenomics.</title>
        <authorList>
            <person name="Vandepol N."/>
            <person name="Liber J."/>
            <person name="Desiro A."/>
            <person name="Na H."/>
            <person name="Kennedy M."/>
            <person name="Barry K."/>
            <person name="Grigoriev I.V."/>
            <person name="Miller A.N."/>
            <person name="O'Donnell K."/>
            <person name="Stajich J.E."/>
            <person name="Bonito G."/>
        </authorList>
    </citation>
    <scope>NUCLEOTIDE SEQUENCE [LARGE SCALE GENOMIC DNA]</scope>
    <source>
        <strain evidence="2 3">AD045</strain>
    </source>
</reference>
<proteinExistence type="predicted"/>
<sequence length="160" mass="17882">MNTYMIATPHPVQALRRFFKTSGTTTSNSSGDICHVDIHMNPETKDQFVLRDDIKLALNDALHVRHQTRVIACMKDEGLVTLMPHRIVAKLEVVLNVVVSEQLTHTDDTQPRAKPGLRPCGTRENYTHIHSPSAGPRLRDPQAPTDTNGLKRKADKSSEL</sequence>
<comment type="caution">
    <text evidence="2">The sequence shown here is derived from an EMBL/GenBank/DDBJ whole genome shotgun (WGS) entry which is preliminary data.</text>
</comment>
<dbReference type="EMBL" id="JAAAIM010000284">
    <property type="protein sequence ID" value="KAG0290599.1"/>
    <property type="molecule type" value="Genomic_DNA"/>
</dbReference>
<organism evidence="2 3">
    <name type="scientific">Linnemannia gamsii</name>
    <dbReference type="NCBI Taxonomy" id="64522"/>
    <lineage>
        <taxon>Eukaryota</taxon>
        <taxon>Fungi</taxon>
        <taxon>Fungi incertae sedis</taxon>
        <taxon>Mucoromycota</taxon>
        <taxon>Mortierellomycotina</taxon>
        <taxon>Mortierellomycetes</taxon>
        <taxon>Mortierellales</taxon>
        <taxon>Mortierellaceae</taxon>
        <taxon>Linnemannia</taxon>
    </lineage>
</organism>
<evidence type="ECO:0000313" key="2">
    <source>
        <dbReference type="EMBL" id="KAG0290599.1"/>
    </source>
</evidence>
<gene>
    <name evidence="2" type="ORF">BGZ96_005940</name>
</gene>
<evidence type="ECO:0000313" key="3">
    <source>
        <dbReference type="Proteomes" id="UP001194696"/>
    </source>
</evidence>
<feature type="region of interest" description="Disordered" evidence="1">
    <location>
        <begin position="106"/>
        <end position="160"/>
    </location>
</feature>
<keyword evidence="3" id="KW-1185">Reference proteome</keyword>